<proteinExistence type="predicted"/>
<dbReference type="EMBL" id="CP018095">
    <property type="protein sequence ID" value="APF36206.1"/>
    <property type="molecule type" value="Genomic_DNA"/>
</dbReference>
<dbReference type="GO" id="GO:0003677">
    <property type="term" value="F:DNA binding"/>
    <property type="evidence" value="ECO:0007669"/>
    <property type="project" value="InterPro"/>
</dbReference>
<dbReference type="InterPro" id="IPR010982">
    <property type="entry name" value="Lambda_DNA-bd_dom_sf"/>
</dbReference>
<dbReference type="SUPFAM" id="SSF47413">
    <property type="entry name" value="lambda repressor-like DNA-binding domains"/>
    <property type="match status" value="1"/>
</dbReference>
<name>A0AAC9JPW1_9HYPH</name>
<dbReference type="Pfam" id="PF01381">
    <property type="entry name" value="HTH_3"/>
    <property type="match status" value="1"/>
</dbReference>
<dbReference type="Proteomes" id="UP000182703">
    <property type="component" value="Chromosome"/>
</dbReference>
<dbReference type="PROSITE" id="PS50943">
    <property type="entry name" value="HTH_CROC1"/>
    <property type="match status" value="1"/>
</dbReference>
<reference evidence="2 3" key="1">
    <citation type="submission" date="2016-11" db="EMBL/GenBank/DDBJ databases">
        <title>Complete genome sequence of the aerobically denitrifying bacterium Chelatococcus daeguensis TAD1.</title>
        <authorList>
            <person name="Yang Y."/>
            <person name="Huang S."/>
            <person name="Lin E."/>
        </authorList>
    </citation>
    <scope>NUCLEOTIDE SEQUENCE [LARGE SCALE GENOMIC DNA]</scope>
    <source>
        <strain evidence="2 3">TAD1</strain>
    </source>
</reference>
<evidence type="ECO:0000313" key="2">
    <source>
        <dbReference type="EMBL" id="APF36206.1"/>
    </source>
</evidence>
<dbReference type="PANTHER" id="PTHR35010:SF4">
    <property type="entry name" value="BLL5781 PROTEIN"/>
    <property type="match status" value="1"/>
</dbReference>
<dbReference type="CDD" id="cd00093">
    <property type="entry name" value="HTH_XRE"/>
    <property type="match status" value="1"/>
</dbReference>
<sequence length="275" mass="30019">MTRPFITTARTVGDHIREWRQHRRLSQLAFALDVEISQKHLSFIESGRSVPSRAMILRLAERLDVPLRARNLMLLAAGYAPVYPERRLDDPALAPARRAIDLVLEGHAPFPALALDRHWTMVAANAAVPPLMALVADEALKQPPVNVLRLSLHPAGLAPHILNLAEWRAHLLDRLRHQIEVTADPALMALMEELKAFPAPEEGEEVKHLAGIEDFGGVLVPLRLAMPGGPLSFFSTTTVFGTPVDITLAELAIEAFFPADEATAAALGAAIAPRS</sequence>
<organism evidence="2 3">
    <name type="scientific">Chelatococcus daeguensis</name>
    <dbReference type="NCBI Taxonomy" id="444444"/>
    <lineage>
        <taxon>Bacteria</taxon>
        <taxon>Pseudomonadati</taxon>
        <taxon>Pseudomonadota</taxon>
        <taxon>Alphaproteobacteria</taxon>
        <taxon>Hyphomicrobiales</taxon>
        <taxon>Chelatococcaceae</taxon>
        <taxon>Chelatococcus</taxon>
    </lineage>
</organism>
<accession>A0AAC9JPW1</accession>
<dbReference type="PANTHER" id="PTHR35010">
    <property type="entry name" value="BLL4672 PROTEIN-RELATED"/>
    <property type="match status" value="1"/>
</dbReference>
<dbReference type="SMART" id="SM00530">
    <property type="entry name" value="HTH_XRE"/>
    <property type="match status" value="1"/>
</dbReference>
<dbReference type="Gene3D" id="3.30.450.180">
    <property type="match status" value="1"/>
</dbReference>
<dbReference type="RefSeq" id="WP_055459874.1">
    <property type="nucleotide sequence ID" value="NZ_CP018095.1"/>
</dbReference>
<dbReference type="InterPro" id="IPR001387">
    <property type="entry name" value="Cro/C1-type_HTH"/>
</dbReference>
<dbReference type="KEGG" id="cdq:BOQ54_01750"/>
<dbReference type="Gene3D" id="1.10.260.40">
    <property type="entry name" value="lambda repressor-like DNA-binding domains"/>
    <property type="match status" value="1"/>
</dbReference>
<protein>
    <submittedName>
        <fullName evidence="2">Transcriptional regulator</fullName>
    </submittedName>
</protein>
<feature type="domain" description="HTH cro/C1-type" evidence="1">
    <location>
        <begin position="16"/>
        <end position="70"/>
    </location>
</feature>
<dbReference type="InterPro" id="IPR041413">
    <property type="entry name" value="MLTR_LBD"/>
</dbReference>
<evidence type="ECO:0000313" key="3">
    <source>
        <dbReference type="Proteomes" id="UP000182703"/>
    </source>
</evidence>
<dbReference type="Pfam" id="PF17765">
    <property type="entry name" value="MLTR_LBD"/>
    <property type="match status" value="1"/>
</dbReference>
<keyword evidence="3" id="KW-1185">Reference proteome</keyword>
<dbReference type="AlphaFoldDB" id="A0AAC9JPW1"/>
<evidence type="ECO:0000259" key="1">
    <source>
        <dbReference type="PROSITE" id="PS50943"/>
    </source>
</evidence>
<gene>
    <name evidence="2" type="ORF">BOQ54_01750</name>
</gene>